<reference evidence="2" key="1">
    <citation type="journal article" date="2013" name="Nat. Genet.">
        <title>The duck genome and transcriptome provide insight into an avian influenza virus reservoir species.</title>
        <authorList>
            <person name="Huang Y."/>
            <person name="Li Y."/>
            <person name="Burt D.W."/>
            <person name="Chen H."/>
            <person name="Zhang Y."/>
            <person name="Qian W."/>
            <person name="Kim H."/>
            <person name="Gan S."/>
            <person name="Zhao Y."/>
            <person name="Li J."/>
            <person name="Yi K."/>
            <person name="Feng H."/>
            <person name="Zhu P."/>
            <person name="Li B."/>
            <person name="Liu Q."/>
            <person name="Fairley S."/>
            <person name="Magor K.E."/>
            <person name="Du Z."/>
            <person name="Hu X."/>
            <person name="Goodman L."/>
            <person name="Tafer H."/>
            <person name="Vignal A."/>
            <person name="Lee T."/>
            <person name="Kim K.W."/>
            <person name="Sheng Z."/>
            <person name="An Y."/>
            <person name="Searle S."/>
            <person name="Herrero J."/>
            <person name="Groenen M.A."/>
            <person name="Crooijmans R.P."/>
            <person name="Faraut T."/>
            <person name="Cai Q."/>
            <person name="Webster R.G."/>
            <person name="Aldridge J.R."/>
            <person name="Warren W.C."/>
            <person name="Bartschat S."/>
            <person name="Kehr S."/>
            <person name="Marz M."/>
            <person name="Stadler P.F."/>
            <person name="Smith J."/>
            <person name="Kraus R.H."/>
            <person name="Zhao Y."/>
            <person name="Ren L."/>
            <person name="Fei J."/>
            <person name="Morisson M."/>
            <person name="Kaiser P."/>
            <person name="Griffin D.K."/>
            <person name="Rao M."/>
            <person name="Pitel F."/>
            <person name="Wang J."/>
            <person name="Li N."/>
        </authorList>
    </citation>
    <scope>NUCLEOTIDE SEQUENCE [LARGE SCALE GENOMIC DNA]</scope>
</reference>
<proteinExistence type="predicted"/>
<dbReference type="AlphaFoldDB" id="R0JEU0"/>
<evidence type="ECO:0000313" key="1">
    <source>
        <dbReference type="EMBL" id="EOA95471.1"/>
    </source>
</evidence>
<dbReference type="EMBL" id="KB744292">
    <property type="protein sequence ID" value="EOA95471.1"/>
    <property type="molecule type" value="Genomic_DNA"/>
</dbReference>
<organism evidence="1 2">
    <name type="scientific">Anas platyrhynchos</name>
    <name type="common">Mallard</name>
    <name type="synonym">Anas boschas</name>
    <dbReference type="NCBI Taxonomy" id="8839"/>
    <lineage>
        <taxon>Eukaryota</taxon>
        <taxon>Metazoa</taxon>
        <taxon>Chordata</taxon>
        <taxon>Craniata</taxon>
        <taxon>Vertebrata</taxon>
        <taxon>Euteleostomi</taxon>
        <taxon>Archelosauria</taxon>
        <taxon>Archosauria</taxon>
        <taxon>Dinosauria</taxon>
        <taxon>Saurischia</taxon>
        <taxon>Theropoda</taxon>
        <taxon>Coelurosauria</taxon>
        <taxon>Aves</taxon>
        <taxon>Neognathae</taxon>
        <taxon>Galloanserae</taxon>
        <taxon>Anseriformes</taxon>
        <taxon>Anatidae</taxon>
        <taxon>Anatinae</taxon>
        <taxon>Anas</taxon>
    </lineage>
</organism>
<dbReference type="Proteomes" id="UP000296049">
    <property type="component" value="Unassembled WGS sequence"/>
</dbReference>
<name>R0JEU0_ANAPL</name>
<accession>R0JEU0</accession>
<gene>
    <name evidence="1" type="ORF">Anapl_11132</name>
</gene>
<sequence length="190" mass="21364">MTVGVWSHWPAGAAGTGGLGAARAADHKAEAAACLVSRTLTQENIEHDFSYQNSQLPERERWITRSLKFLVGEQRCTDVFSFSEVLLCFRINMRLFSIFSLKCIQENLLPTHGKEIPQNWSHGDSNRPYDTQKRWEQTASQLDDKNLISTSTKAQNLSGMRFVSQSESEENPVLQFERKLQSASVGVTQA</sequence>
<keyword evidence="2" id="KW-1185">Reference proteome</keyword>
<protein>
    <submittedName>
        <fullName evidence="1">Uncharacterized protein</fullName>
    </submittedName>
</protein>
<evidence type="ECO:0000313" key="2">
    <source>
        <dbReference type="Proteomes" id="UP000296049"/>
    </source>
</evidence>